<evidence type="ECO:0000259" key="16">
    <source>
        <dbReference type="Pfam" id="PF17900"/>
    </source>
</evidence>
<dbReference type="Gene3D" id="2.60.40.1730">
    <property type="entry name" value="tricorn interacting facor f3 domain"/>
    <property type="match status" value="1"/>
</dbReference>
<dbReference type="RefSeq" id="WP_111166156.1">
    <property type="nucleotide sequence ID" value="NZ_POUA01000030.1"/>
</dbReference>
<reference evidence="17 18" key="1">
    <citation type="submission" date="2018-01" db="EMBL/GenBank/DDBJ databases">
        <title>Draft genome sequence of Sphaerisporangium sp. 7K107.</title>
        <authorList>
            <person name="Sahin N."/>
            <person name="Saygin H."/>
            <person name="Ay H."/>
        </authorList>
    </citation>
    <scope>NUCLEOTIDE SEQUENCE [LARGE SCALE GENOMIC DNA]</scope>
    <source>
        <strain evidence="17 18">7K107</strain>
    </source>
</reference>
<organism evidence="17 18">
    <name type="scientific">Spongiactinospora gelatinilytica</name>
    <dbReference type="NCBI Taxonomy" id="2666298"/>
    <lineage>
        <taxon>Bacteria</taxon>
        <taxon>Bacillati</taxon>
        <taxon>Actinomycetota</taxon>
        <taxon>Actinomycetes</taxon>
        <taxon>Streptosporangiales</taxon>
        <taxon>Streptosporangiaceae</taxon>
        <taxon>Spongiactinospora</taxon>
    </lineage>
</organism>
<evidence type="ECO:0000256" key="8">
    <source>
        <dbReference type="ARBA" id="ARBA00022723"/>
    </source>
</evidence>
<evidence type="ECO:0000259" key="15">
    <source>
        <dbReference type="Pfam" id="PF11838"/>
    </source>
</evidence>
<dbReference type="SUPFAM" id="SSF55486">
    <property type="entry name" value="Metalloproteases ('zincins'), catalytic domain"/>
    <property type="match status" value="1"/>
</dbReference>
<evidence type="ECO:0000256" key="12">
    <source>
        <dbReference type="ARBA" id="ARBA00029811"/>
    </source>
</evidence>
<evidence type="ECO:0000313" key="18">
    <source>
        <dbReference type="Proteomes" id="UP000248544"/>
    </source>
</evidence>
<dbReference type="Pfam" id="PF17900">
    <property type="entry name" value="Peptidase_M1_N"/>
    <property type="match status" value="1"/>
</dbReference>
<dbReference type="PANTHER" id="PTHR11533:SF174">
    <property type="entry name" value="PUROMYCIN-SENSITIVE AMINOPEPTIDASE-RELATED"/>
    <property type="match status" value="1"/>
</dbReference>
<comment type="catalytic activity">
    <reaction evidence="1">
        <text>Release of an N-terminal amino acid, Xaa-|-Yaa- from a peptide, amide or arylamide. Xaa is preferably Ala, but may be most amino acids including Pro (slow action). When a terminal hydrophobic residue is followed by a prolyl residue, the two may be released as an intact Xaa-Pro dipeptide.</text>
        <dbReference type="EC" id="3.4.11.2"/>
    </reaction>
</comment>
<evidence type="ECO:0000256" key="7">
    <source>
        <dbReference type="ARBA" id="ARBA00022670"/>
    </source>
</evidence>
<dbReference type="Proteomes" id="UP000248544">
    <property type="component" value="Unassembled WGS sequence"/>
</dbReference>
<dbReference type="PANTHER" id="PTHR11533">
    <property type="entry name" value="PROTEASE M1 ZINC METALLOPROTEASE"/>
    <property type="match status" value="1"/>
</dbReference>
<dbReference type="GO" id="GO:0006508">
    <property type="term" value="P:proteolysis"/>
    <property type="evidence" value="ECO:0007669"/>
    <property type="project" value="UniProtKB-KW"/>
</dbReference>
<sequence>MAGNLTRDEARERARLLKVHSYTVELDLTEGEERFESVTTVRFAAARPGGETFIDLAGAHVRRVVLNGADLDVSAYDAERGRFPLAGLAADNELVIDADCAYMRTGEGLHRFVDPVDEKVYLHTQFETADAHRMYACFDQPDLKATFELTVLAPGDWEVVSNAAAEEPEELPEHRGRHGILRASRRWHFPPTPVISTYITALVAGPYHKVTDEHDGIPLGIYCRSSIAEHLDPDNLFEVTKQGFDFFHRVFGIRYPFGKYDQLFVPEFNAGAMENAGCVTFLEDYVFRSRVTDATVERRAETILHEMAHMWFGDLVTMRWWDDLWLNESFATYMSVLCQAEATRWGQGAWTTFANVEKSWAYRQDQLPSTHPIAADIVDMQAVEVNFDGITYAKGASVLKQLVAYVGLDNFLAGVRDYFNEHAWGNTTLSDLLSALERTSGRDLTSWSKEWLETSWVNTLRPDFTTDDEGRFTRFEVLQEAPPEHPTLRSHRVAIGLYSLDNGVLRRTKRVELDVVGARTAVPELDGVARPDLVLLNDDDLTYAKIRLDEGSLRTLVEGGISFFADSLPRALCWSAAWDMTRDAELAARDYVKLVCSGVTSIKDITVAQSVLRQARLTVQQYADPAWRVTGLDELASRLRGLIGSAEPGSDHQLAYVNAFAAVATSDGELEYLRDILEGRSVPAGLTVDTDLRWTLIHALVSGGVLGEAEIEAELRRDATATGERSAALCRAAIPTAEAKAACWDRIVAGELSGALLRSTIVGFMDPHHTALLVPYTERYLSEVGRIWKSWTSDMAQNFVVGCFPALLIEQSTVERTNEYIASNDPPHALRRLLLEGADGISRALRARAKDAAAATVA</sequence>
<evidence type="ECO:0000259" key="14">
    <source>
        <dbReference type="Pfam" id="PF01433"/>
    </source>
</evidence>
<dbReference type="Pfam" id="PF11838">
    <property type="entry name" value="ERAP1_C"/>
    <property type="match status" value="1"/>
</dbReference>
<feature type="domain" description="ERAP1-like C-terminal" evidence="15">
    <location>
        <begin position="533"/>
        <end position="842"/>
    </location>
</feature>
<dbReference type="InterPro" id="IPR042097">
    <property type="entry name" value="Aminopeptidase_N-like_N_sf"/>
</dbReference>
<keyword evidence="18" id="KW-1185">Reference proteome</keyword>
<evidence type="ECO:0000256" key="10">
    <source>
        <dbReference type="ARBA" id="ARBA00022833"/>
    </source>
</evidence>
<dbReference type="Gene3D" id="1.10.390.10">
    <property type="entry name" value="Neutral Protease Domain 2"/>
    <property type="match status" value="1"/>
</dbReference>
<evidence type="ECO:0000256" key="11">
    <source>
        <dbReference type="ARBA" id="ARBA00023049"/>
    </source>
</evidence>
<keyword evidence="10" id="KW-0862">Zinc</keyword>
<dbReference type="PRINTS" id="PR00756">
    <property type="entry name" value="ALADIPTASE"/>
</dbReference>
<dbReference type="GO" id="GO:0005737">
    <property type="term" value="C:cytoplasm"/>
    <property type="evidence" value="ECO:0007669"/>
    <property type="project" value="TreeGrafter"/>
</dbReference>
<protein>
    <recommendedName>
        <fullName evidence="5">Aminopeptidase N</fullName>
        <ecNumber evidence="4">3.4.11.2</ecNumber>
    </recommendedName>
    <alternativeName>
        <fullName evidence="12">Alanine aminopeptidase</fullName>
    </alternativeName>
    <alternativeName>
        <fullName evidence="13">Lysyl aminopeptidase</fullName>
    </alternativeName>
</protein>
<dbReference type="GO" id="GO:0042277">
    <property type="term" value="F:peptide binding"/>
    <property type="evidence" value="ECO:0007669"/>
    <property type="project" value="TreeGrafter"/>
</dbReference>
<dbReference type="GO" id="GO:0005615">
    <property type="term" value="C:extracellular space"/>
    <property type="evidence" value="ECO:0007669"/>
    <property type="project" value="TreeGrafter"/>
</dbReference>
<dbReference type="GO" id="GO:0008270">
    <property type="term" value="F:zinc ion binding"/>
    <property type="evidence" value="ECO:0007669"/>
    <property type="project" value="InterPro"/>
</dbReference>
<evidence type="ECO:0000256" key="1">
    <source>
        <dbReference type="ARBA" id="ARBA00000098"/>
    </source>
</evidence>
<evidence type="ECO:0000256" key="6">
    <source>
        <dbReference type="ARBA" id="ARBA00022438"/>
    </source>
</evidence>
<dbReference type="GO" id="GO:0016285">
    <property type="term" value="F:alanyl aminopeptidase activity"/>
    <property type="evidence" value="ECO:0007669"/>
    <property type="project" value="UniProtKB-EC"/>
</dbReference>
<keyword evidence="7" id="KW-0645">Protease</keyword>
<comment type="caution">
    <text evidence="17">The sequence shown here is derived from an EMBL/GenBank/DDBJ whole genome shotgun (WGS) entry which is preliminary data.</text>
</comment>
<dbReference type="FunFam" id="1.10.390.10:FF:000004">
    <property type="entry name" value="Aminopeptidase N"/>
    <property type="match status" value="1"/>
</dbReference>
<dbReference type="EMBL" id="POUA01000030">
    <property type="protein sequence ID" value="PZG53016.1"/>
    <property type="molecule type" value="Genomic_DNA"/>
</dbReference>
<dbReference type="InterPro" id="IPR014782">
    <property type="entry name" value="Peptidase_M1_dom"/>
</dbReference>
<comment type="similarity">
    <text evidence="3">Belongs to the peptidase M1 family.</text>
</comment>
<feature type="domain" description="Peptidase M1 membrane alanine aminopeptidase" evidence="14">
    <location>
        <begin position="237"/>
        <end position="451"/>
    </location>
</feature>
<evidence type="ECO:0000256" key="9">
    <source>
        <dbReference type="ARBA" id="ARBA00022801"/>
    </source>
</evidence>
<dbReference type="FunFam" id="2.60.40.1730:FF:000010">
    <property type="entry name" value="Putative aminopeptidase N"/>
    <property type="match status" value="1"/>
</dbReference>
<dbReference type="GO" id="GO:0016020">
    <property type="term" value="C:membrane"/>
    <property type="evidence" value="ECO:0007669"/>
    <property type="project" value="TreeGrafter"/>
</dbReference>
<evidence type="ECO:0000313" key="17">
    <source>
        <dbReference type="EMBL" id="PZG53016.1"/>
    </source>
</evidence>
<keyword evidence="8" id="KW-0479">Metal-binding</keyword>
<dbReference type="SUPFAM" id="SSF63737">
    <property type="entry name" value="Leukotriene A4 hydrolase N-terminal domain"/>
    <property type="match status" value="1"/>
</dbReference>
<evidence type="ECO:0000256" key="13">
    <source>
        <dbReference type="ARBA" id="ARBA00031533"/>
    </source>
</evidence>
<keyword evidence="6 17" id="KW-0031">Aminopeptidase</keyword>
<gene>
    <name evidence="17" type="primary">pepN</name>
    <name evidence="17" type="ORF">C1I98_06460</name>
</gene>
<accession>A0A2W2GTQ1</accession>
<name>A0A2W2GTQ1_9ACTN</name>
<evidence type="ECO:0000256" key="5">
    <source>
        <dbReference type="ARBA" id="ARBA00015611"/>
    </source>
</evidence>
<feature type="domain" description="Aminopeptidase N-like N-terminal" evidence="16">
    <location>
        <begin position="105"/>
        <end position="198"/>
    </location>
</feature>
<dbReference type="InterPro" id="IPR027268">
    <property type="entry name" value="Peptidase_M4/M1_CTD_sf"/>
</dbReference>
<dbReference type="CDD" id="cd09602">
    <property type="entry name" value="M1_APN"/>
    <property type="match status" value="1"/>
</dbReference>
<dbReference type="InterPro" id="IPR012778">
    <property type="entry name" value="Pept_M1_aminopeptidase"/>
</dbReference>
<comment type="cofactor">
    <cofactor evidence="2">
        <name>Zn(2+)</name>
        <dbReference type="ChEBI" id="CHEBI:29105"/>
    </cofactor>
</comment>
<evidence type="ECO:0000256" key="2">
    <source>
        <dbReference type="ARBA" id="ARBA00001947"/>
    </source>
</evidence>
<dbReference type="InterPro" id="IPR045357">
    <property type="entry name" value="Aminopeptidase_N-like_N"/>
</dbReference>
<evidence type="ECO:0000256" key="3">
    <source>
        <dbReference type="ARBA" id="ARBA00010136"/>
    </source>
</evidence>
<keyword evidence="9" id="KW-0378">Hydrolase</keyword>
<keyword evidence="11" id="KW-0482">Metalloprotease</keyword>
<dbReference type="GO" id="GO:0043171">
    <property type="term" value="P:peptide catabolic process"/>
    <property type="evidence" value="ECO:0007669"/>
    <property type="project" value="TreeGrafter"/>
</dbReference>
<dbReference type="AlphaFoldDB" id="A0A2W2GTQ1"/>
<proteinExistence type="inferred from homology"/>
<evidence type="ECO:0000256" key="4">
    <source>
        <dbReference type="ARBA" id="ARBA00012564"/>
    </source>
</evidence>
<dbReference type="EC" id="3.4.11.2" evidence="4"/>
<dbReference type="InterPro" id="IPR024571">
    <property type="entry name" value="ERAP1-like_C_dom"/>
</dbReference>
<dbReference type="InterPro" id="IPR050344">
    <property type="entry name" value="Peptidase_M1_aminopeptidases"/>
</dbReference>
<dbReference type="Pfam" id="PF01433">
    <property type="entry name" value="Peptidase_M1"/>
    <property type="match status" value="1"/>
</dbReference>
<dbReference type="InterPro" id="IPR001930">
    <property type="entry name" value="Peptidase_M1"/>
</dbReference>
<dbReference type="GO" id="GO:0070006">
    <property type="term" value="F:metalloaminopeptidase activity"/>
    <property type="evidence" value="ECO:0007669"/>
    <property type="project" value="TreeGrafter"/>
</dbReference>
<dbReference type="NCBIfam" id="TIGR02412">
    <property type="entry name" value="pepN_strep_liv"/>
    <property type="match status" value="1"/>
</dbReference>